<dbReference type="GO" id="GO:0005634">
    <property type="term" value="C:nucleus"/>
    <property type="evidence" value="ECO:0007669"/>
    <property type="project" value="TreeGrafter"/>
</dbReference>
<dbReference type="SUPFAM" id="SSF52047">
    <property type="entry name" value="RNI-like"/>
    <property type="match status" value="1"/>
</dbReference>
<gene>
    <name evidence="4" type="ORF">SPRG_04316</name>
</gene>
<reference evidence="4 5" key="1">
    <citation type="journal article" date="2013" name="PLoS Genet.">
        <title>Distinctive expansion of potential virulence genes in the genome of the oomycete fish pathogen Saprolegnia parasitica.</title>
        <authorList>
            <person name="Jiang R.H."/>
            <person name="de Bruijn I."/>
            <person name="Haas B.J."/>
            <person name="Belmonte R."/>
            <person name="Lobach L."/>
            <person name="Christie J."/>
            <person name="van den Ackerveken G."/>
            <person name="Bottin A."/>
            <person name="Bulone V."/>
            <person name="Diaz-Moreno S.M."/>
            <person name="Dumas B."/>
            <person name="Fan L."/>
            <person name="Gaulin E."/>
            <person name="Govers F."/>
            <person name="Grenville-Briggs L.J."/>
            <person name="Horner N.R."/>
            <person name="Levin J.Z."/>
            <person name="Mammella M."/>
            <person name="Meijer H.J."/>
            <person name="Morris P."/>
            <person name="Nusbaum C."/>
            <person name="Oome S."/>
            <person name="Phillips A.J."/>
            <person name="van Rooyen D."/>
            <person name="Rzeszutek E."/>
            <person name="Saraiva M."/>
            <person name="Secombes C.J."/>
            <person name="Seidl M.F."/>
            <person name="Snel B."/>
            <person name="Stassen J.H."/>
            <person name="Sykes S."/>
            <person name="Tripathy S."/>
            <person name="van den Berg H."/>
            <person name="Vega-Arreguin J.C."/>
            <person name="Wawra S."/>
            <person name="Young S.K."/>
            <person name="Zeng Q."/>
            <person name="Dieguez-Uribeondo J."/>
            <person name="Russ C."/>
            <person name="Tyler B.M."/>
            <person name="van West P."/>
        </authorList>
    </citation>
    <scope>NUCLEOTIDE SEQUENCE [LARGE SCALE GENOMIC DNA]</scope>
    <source>
        <strain evidence="4 5">CBS 223.65</strain>
    </source>
</reference>
<keyword evidence="5" id="KW-1185">Reference proteome</keyword>
<dbReference type="GO" id="GO:0005096">
    <property type="term" value="F:GTPase activator activity"/>
    <property type="evidence" value="ECO:0007669"/>
    <property type="project" value="UniProtKB-KW"/>
</dbReference>
<keyword evidence="3" id="KW-0677">Repeat</keyword>
<dbReference type="KEGG" id="spar:SPRG_04316"/>
<dbReference type="RefSeq" id="XP_012198637.1">
    <property type="nucleotide sequence ID" value="XM_012343247.1"/>
</dbReference>
<dbReference type="OrthoDB" id="120976at2759"/>
<dbReference type="Proteomes" id="UP000030745">
    <property type="component" value="Unassembled WGS sequence"/>
</dbReference>
<protein>
    <submittedName>
        <fullName evidence="4">Uncharacterized protein</fullName>
    </submittedName>
</protein>
<keyword evidence="1" id="KW-0343">GTPase activation</keyword>
<dbReference type="InterPro" id="IPR027038">
    <property type="entry name" value="RanGap"/>
</dbReference>
<sequence>MLPPELVQRVAVCIERGDDFVSFLHAMSNTRLTLPLLVLQTLAMTRSPDDVWPEPNLEVLPCPPLVPYLVALTSRVRLAESRQLQSWRLPSLPWVSHPLTTLSVTIEGACSAARMAILPSLCAVIAQTPSLRTLDVVFARRSDLYRPSATQLVDAIAASCILSLSLVAHEFFKLPSNSARVLGQYLLRAPMTHVRLVKIAFVANGLLSWLIQHLLMSPSLVHLAVLDSPVVASVVPPGRLGRHLQRISLSAVPLSDLNGLTQRLADSTHLTSLSLHVDASSTNVPNGQPNGDATDYLIYNVLPQMHRLVELSLRHCVVSPLAVHALAQAVLPHLDVLELDTNGLYGHGCLALASYLPNARHLFKLALRNQGCTDTCVAALVTALQRMPALTALDLSGNAIGPTGAARLAHIAPQLTKWTMSDNPLTLAGVEALLCGWLHPSIRNCTK</sequence>
<dbReference type="PANTHER" id="PTHR24113">
    <property type="entry name" value="RAN GTPASE-ACTIVATING PROTEIN 1"/>
    <property type="match status" value="1"/>
</dbReference>
<accession>A0A067CUD3</accession>
<evidence type="ECO:0000256" key="1">
    <source>
        <dbReference type="ARBA" id="ARBA00022468"/>
    </source>
</evidence>
<dbReference type="Gene3D" id="3.80.10.10">
    <property type="entry name" value="Ribonuclease Inhibitor"/>
    <property type="match status" value="1"/>
</dbReference>
<dbReference type="GO" id="GO:0048471">
    <property type="term" value="C:perinuclear region of cytoplasm"/>
    <property type="evidence" value="ECO:0007669"/>
    <property type="project" value="TreeGrafter"/>
</dbReference>
<dbReference type="InterPro" id="IPR001611">
    <property type="entry name" value="Leu-rich_rpt"/>
</dbReference>
<evidence type="ECO:0000256" key="3">
    <source>
        <dbReference type="ARBA" id="ARBA00022737"/>
    </source>
</evidence>
<dbReference type="GO" id="GO:0006913">
    <property type="term" value="P:nucleocytoplasmic transport"/>
    <property type="evidence" value="ECO:0007669"/>
    <property type="project" value="TreeGrafter"/>
</dbReference>
<organism evidence="4 5">
    <name type="scientific">Saprolegnia parasitica (strain CBS 223.65)</name>
    <dbReference type="NCBI Taxonomy" id="695850"/>
    <lineage>
        <taxon>Eukaryota</taxon>
        <taxon>Sar</taxon>
        <taxon>Stramenopiles</taxon>
        <taxon>Oomycota</taxon>
        <taxon>Saprolegniomycetes</taxon>
        <taxon>Saprolegniales</taxon>
        <taxon>Saprolegniaceae</taxon>
        <taxon>Saprolegnia</taxon>
    </lineage>
</organism>
<evidence type="ECO:0000313" key="4">
    <source>
        <dbReference type="EMBL" id="KDO30402.1"/>
    </source>
</evidence>
<name>A0A067CUD3_SAPPC</name>
<dbReference type="GO" id="GO:0005829">
    <property type="term" value="C:cytosol"/>
    <property type="evidence" value="ECO:0007669"/>
    <property type="project" value="TreeGrafter"/>
</dbReference>
<evidence type="ECO:0000313" key="5">
    <source>
        <dbReference type="Proteomes" id="UP000030745"/>
    </source>
</evidence>
<dbReference type="GeneID" id="24126766"/>
<dbReference type="AlphaFoldDB" id="A0A067CUD3"/>
<dbReference type="GO" id="GO:0031267">
    <property type="term" value="F:small GTPase binding"/>
    <property type="evidence" value="ECO:0007669"/>
    <property type="project" value="TreeGrafter"/>
</dbReference>
<dbReference type="SMART" id="SM00368">
    <property type="entry name" value="LRR_RI"/>
    <property type="match status" value="3"/>
</dbReference>
<proteinExistence type="predicted"/>
<dbReference type="OMA" id="HAMSNTR"/>
<dbReference type="PANTHER" id="PTHR24113:SF12">
    <property type="entry name" value="RAN GTPASE-ACTIVATING PROTEIN 1"/>
    <property type="match status" value="1"/>
</dbReference>
<dbReference type="Pfam" id="PF13516">
    <property type="entry name" value="LRR_6"/>
    <property type="match status" value="1"/>
</dbReference>
<dbReference type="VEuPathDB" id="FungiDB:SPRG_04316"/>
<feature type="non-terminal residue" evidence="4">
    <location>
        <position position="447"/>
    </location>
</feature>
<dbReference type="InterPro" id="IPR032675">
    <property type="entry name" value="LRR_dom_sf"/>
</dbReference>
<evidence type="ECO:0000256" key="2">
    <source>
        <dbReference type="ARBA" id="ARBA00022614"/>
    </source>
</evidence>
<dbReference type="EMBL" id="KK583201">
    <property type="protein sequence ID" value="KDO30402.1"/>
    <property type="molecule type" value="Genomic_DNA"/>
</dbReference>
<keyword evidence="2" id="KW-0433">Leucine-rich repeat</keyword>